<protein>
    <submittedName>
        <fullName evidence="1">Response regulator</fullName>
    </submittedName>
</protein>
<dbReference type="Gene3D" id="3.40.50.2300">
    <property type="match status" value="1"/>
</dbReference>
<dbReference type="AlphaFoldDB" id="A0AAE6YRT3"/>
<gene>
    <name evidence="1" type="ORF">FOB74_04945</name>
</gene>
<sequence>MRQKINILWLEDELESSAHEERKEIVNDILEDKGYKAVINEFSNFEEADNELNSVKRYDFFISDFNLDDKKSGLAYLERIRTVNGYKQFVILYSNNKYSTIKDEVINVVKEKNIDIFSNFTFFSVGDNGEENHFKTAIDVILCRWDELNAIRGRYMFENAKLEHALREKLKMNVKNDQYIQTILGKEYKFLIREFFNRLRGCSKEDKDLRRVWLELADKRNMLAHSEEKYDQEKGYYIYSKNNSGEFSIYESDLDSERKKISKLVPELIKLIESKNLGNPRNLY</sequence>
<dbReference type="Proteomes" id="UP000503130">
    <property type="component" value="Chromosome"/>
</dbReference>
<organism evidence="1 2">
    <name type="scientific">Streptococcus gallolyticus</name>
    <dbReference type="NCBI Taxonomy" id="315405"/>
    <lineage>
        <taxon>Bacteria</taxon>
        <taxon>Bacillati</taxon>
        <taxon>Bacillota</taxon>
        <taxon>Bacilli</taxon>
        <taxon>Lactobacillales</taxon>
        <taxon>Streptococcaceae</taxon>
        <taxon>Streptococcus</taxon>
    </lineage>
</organism>
<dbReference type="RefSeq" id="WP_013851544.1">
    <property type="nucleotide sequence ID" value="NZ_CP050959.1"/>
</dbReference>
<proteinExistence type="predicted"/>
<dbReference type="EMBL" id="CP050959">
    <property type="protein sequence ID" value="QIX73851.1"/>
    <property type="molecule type" value="Genomic_DNA"/>
</dbReference>
<accession>A0AAE6YRT3</accession>
<reference evidence="1 2" key="1">
    <citation type="submission" date="2019-09" db="EMBL/GenBank/DDBJ databases">
        <title>FDA dAtabase for Regulatory Grade micrObial Sequences (FDA-ARGOS): Supporting development and validation of Infectious Disease Dx tests.</title>
        <authorList>
            <person name="Sciortino C."/>
            <person name="Tallon L."/>
            <person name="Sadzewicz L."/>
            <person name="Vavikolanu K."/>
            <person name="Mehta A."/>
            <person name="Aluvathingal J."/>
            <person name="Nadendla S."/>
            <person name="Nandy P."/>
            <person name="Geyer C."/>
            <person name="Yan Y."/>
            <person name="Sichtig H."/>
        </authorList>
    </citation>
    <scope>NUCLEOTIDE SEQUENCE [LARGE SCALE GENOMIC DNA]</scope>
    <source>
        <strain evidence="1 2">FDAARGOS_666</strain>
    </source>
</reference>
<name>A0AAE6YRT3_9STRE</name>
<evidence type="ECO:0000313" key="1">
    <source>
        <dbReference type="EMBL" id="QIX73851.1"/>
    </source>
</evidence>
<evidence type="ECO:0000313" key="2">
    <source>
        <dbReference type="Proteomes" id="UP000503130"/>
    </source>
</evidence>